<dbReference type="InterPro" id="IPR010727">
    <property type="entry name" value="DUF1302"/>
</dbReference>
<sequence>MKLRDVAGAAAQAAAGMRMDRRLARTVVVGLLAAADCGSAHAVQWALDNDWTVNLDSTVSFGVAVRTSSPNCKFVGNDNGGCVGDAATPLQKSNPAVFSSSLDVLRLNQDDGNLNYKRWQPVSANAQWTGDLYVKATDGWSGLVRGVVNYDFATAHTKRTDLDPDAKDFATSNPRLLDAYINKEFDVGDQQARVRIGNQVLSWGEDLYIPGGVNSINAIYLPSAHQPGTPLKNLFIPAPMISASTSLGPDLGIEGFYQWKWNSFDFDAPGTFFSTSDFLGKGGRALYVPTSALNTVLTASGMSALPNGTIGDTGTRIVGINPATGLPYNRRLSMGELANPATNPAGPLLGTGTVIPRGANNDPNGGQGGLALRYKFPDSGNELGFYYYHYSEKVPFVTYHVVNTTANPFGWQANLDYGKNRDLFGLSYNFQLGEWAIGTELSYRPRDSVAIDPTTVIDPNNRYYCNALADFSAAPVGTTCRGAIDTQHYQLHLTGIHIMSPSGSMGWLLRALGATEGTITAETALAYYPKLKLNGTIPYAVTADYTLPTKLSAGMVLAASVTYPNIFGTRASLSPDIAISQGIGGYSATALPGFIQGAGAAVIGATIDFKTKPGTKMRLDYTHNWGGSASNLMRDRNFMSLSLTSSF</sequence>
<dbReference type="Pfam" id="PF06980">
    <property type="entry name" value="DUF1302"/>
    <property type="match status" value="1"/>
</dbReference>
<protein>
    <recommendedName>
        <fullName evidence="3">DUF1302 domain-containing protein</fullName>
    </recommendedName>
</protein>
<organism evidence="1 2">
    <name type="scientific">Cupriavidus numazuensis</name>
    <dbReference type="NCBI Taxonomy" id="221992"/>
    <lineage>
        <taxon>Bacteria</taxon>
        <taxon>Pseudomonadati</taxon>
        <taxon>Pseudomonadota</taxon>
        <taxon>Betaproteobacteria</taxon>
        <taxon>Burkholderiales</taxon>
        <taxon>Burkholderiaceae</taxon>
        <taxon>Cupriavidus</taxon>
    </lineage>
</organism>
<accession>A0ABN7Q2V5</accession>
<reference evidence="1 2" key="1">
    <citation type="submission" date="2021-03" db="EMBL/GenBank/DDBJ databases">
        <authorList>
            <person name="Peeters C."/>
        </authorList>
    </citation>
    <scope>NUCLEOTIDE SEQUENCE [LARGE SCALE GENOMIC DNA]</scope>
    <source>
        <strain evidence="1 2">LMG 26411</strain>
    </source>
</reference>
<comment type="caution">
    <text evidence="1">The sequence shown here is derived from an EMBL/GenBank/DDBJ whole genome shotgun (WGS) entry which is preliminary data.</text>
</comment>
<evidence type="ECO:0000313" key="1">
    <source>
        <dbReference type="EMBL" id="CAG2151363.1"/>
    </source>
</evidence>
<evidence type="ECO:0008006" key="3">
    <source>
        <dbReference type="Google" id="ProtNLM"/>
    </source>
</evidence>
<dbReference type="Proteomes" id="UP000672657">
    <property type="component" value="Unassembled WGS sequence"/>
</dbReference>
<dbReference type="RefSeq" id="WP_211954936.1">
    <property type="nucleotide sequence ID" value="NZ_CAJPVI010000024.1"/>
</dbReference>
<gene>
    <name evidence="1" type="ORF">LMG26411_03932</name>
</gene>
<keyword evidence="2" id="KW-1185">Reference proteome</keyword>
<name>A0ABN7Q2V5_9BURK</name>
<evidence type="ECO:0000313" key="2">
    <source>
        <dbReference type="Proteomes" id="UP000672657"/>
    </source>
</evidence>
<dbReference type="EMBL" id="CAJPVI010000024">
    <property type="protein sequence ID" value="CAG2151363.1"/>
    <property type="molecule type" value="Genomic_DNA"/>
</dbReference>
<proteinExistence type="predicted"/>